<comment type="caution">
    <text evidence="1">The sequence shown here is derived from an EMBL/GenBank/DDBJ whole genome shotgun (WGS) entry which is preliminary data.</text>
</comment>
<organism evidence="1 2">
    <name type="scientific">Thalictrum thalictroides</name>
    <name type="common">Rue-anemone</name>
    <name type="synonym">Anemone thalictroides</name>
    <dbReference type="NCBI Taxonomy" id="46969"/>
    <lineage>
        <taxon>Eukaryota</taxon>
        <taxon>Viridiplantae</taxon>
        <taxon>Streptophyta</taxon>
        <taxon>Embryophyta</taxon>
        <taxon>Tracheophyta</taxon>
        <taxon>Spermatophyta</taxon>
        <taxon>Magnoliopsida</taxon>
        <taxon>Ranunculales</taxon>
        <taxon>Ranunculaceae</taxon>
        <taxon>Thalictroideae</taxon>
        <taxon>Thalictrum</taxon>
    </lineage>
</organism>
<name>A0A7J6XAQ2_THATH</name>
<protein>
    <submittedName>
        <fullName evidence="1">Uncharacterized protein</fullName>
    </submittedName>
</protein>
<proteinExistence type="predicted"/>
<accession>A0A7J6XAQ2</accession>
<dbReference type="EMBL" id="JABWDY010003948">
    <property type="protein sequence ID" value="KAF5205520.1"/>
    <property type="molecule type" value="Genomic_DNA"/>
</dbReference>
<evidence type="ECO:0000313" key="2">
    <source>
        <dbReference type="Proteomes" id="UP000554482"/>
    </source>
</evidence>
<sequence length="100" mass="11426">MQLTSKSDSSLAIVEVPVQNYKLYFYIERLKNQHSNISCNPAEKADRGESWQINNLQLKHSPSSICLVPNKSSVSKLIDKFLNIDGYAFPLICQKRLQKI</sequence>
<reference evidence="1 2" key="1">
    <citation type="submission" date="2020-06" db="EMBL/GenBank/DDBJ databases">
        <title>Transcriptomic and genomic resources for Thalictrum thalictroides and T. hernandezii: Facilitating candidate gene discovery in an emerging model plant lineage.</title>
        <authorList>
            <person name="Arias T."/>
            <person name="Riano-Pachon D.M."/>
            <person name="Di Stilio V.S."/>
        </authorList>
    </citation>
    <scope>NUCLEOTIDE SEQUENCE [LARGE SCALE GENOMIC DNA]</scope>
    <source>
        <strain evidence="2">cv. WT478/WT964</strain>
        <tissue evidence="1">Leaves</tissue>
    </source>
</reference>
<keyword evidence="2" id="KW-1185">Reference proteome</keyword>
<gene>
    <name evidence="1" type="ORF">FRX31_004890</name>
</gene>
<dbReference type="AlphaFoldDB" id="A0A7J6XAQ2"/>
<evidence type="ECO:0000313" key="1">
    <source>
        <dbReference type="EMBL" id="KAF5205520.1"/>
    </source>
</evidence>
<dbReference type="Proteomes" id="UP000554482">
    <property type="component" value="Unassembled WGS sequence"/>
</dbReference>